<dbReference type="Gene3D" id="2.60.40.10">
    <property type="entry name" value="Immunoglobulins"/>
    <property type="match status" value="1"/>
</dbReference>
<feature type="signal peptide" evidence="2">
    <location>
        <begin position="1"/>
        <end position="22"/>
    </location>
</feature>
<sequence length="383" mass="40313">MVRVRLALLMCVLIAAATPLPAAAGFQGLRISTPFPSQSAQLGEPITLTLTVKNFGLPPQTVTLRVASAPGGWKATFLGGGRVVESVFVDPDQENLVTLRLEPPKGIRAGNYRFQVVAAGQNASATLPVTLTLGNVLPRRLSLQAELPVLRGSPTSSFRYRLTLKNESDQELLVNLNADTPRGFAMTFTTLGQEVASLPIKGGESKDLDAEVRLPPKAAAGTYPITVRAVGGGTGAELALRLEVTGRPDLSVTTRDNRLSGNATAGRSSPLKLVVKNNGSAPARNVTFSASEPTGWEVTFTPERLDEIAANDQAEVTADLKPSDKSLSGDYMVTMTASGGDASGSADFRITVGRSTLWGFAGVLLIAVALGVVTFAVNRYGRR</sequence>
<organism evidence="4 5">
    <name type="scientific">Candidatus Segetimicrobium genomatis</name>
    <dbReference type="NCBI Taxonomy" id="2569760"/>
    <lineage>
        <taxon>Bacteria</taxon>
        <taxon>Bacillati</taxon>
        <taxon>Candidatus Sysuimicrobiota</taxon>
        <taxon>Candidatus Sysuimicrobiia</taxon>
        <taxon>Candidatus Sysuimicrobiales</taxon>
        <taxon>Candidatus Segetimicrobiaceae</taxon>
        <taxon>Candidatus Segetimicrobium</taxon>
    </lineage>
</organism>
<feature type="domain" description="Alpha-galactosidase NEW3" evidence="3">
    <location>
        <begin position="263"/>
        <end position="338"/>
    </location>
</feature>
<dbReference type="InterPro" id="IPR018905">
    <property type="entry name" value="A-galactase_NEW3"/>
</dbReference>
<proteinExistence type="predicted"/>
<gene>
    <name evidence="4" type="ORF">E6H05_03790</name>
</gene>
<feature type="transmembrane region" description="Helical" evidence="1">
    <location>
        <begin position="357"/>
        <end position="377"/>
    </location>
</feature>
<evidence type="ECO:0000256" key="1">
    <source>
        <dbReference type="SAM" id="Phobius"/>
    </source>
</evidence>
<keyword evidence="1" id="KW-0812">Transmembrane</keyword>
<keyword evidence="1" id="KW-0472">Membrane</keyword>
<keyword evidence="1" id="KW-1133">Transmembrane helix</keyword>
<comment type="caution">
    <text evidence="4">The sequence shown here is derived from an EMBL/GenBank/DDBJ whole genome shotgun (WGS) entry which is preliminary data.</text>
</comment>
<feature type="domain" description="Alpha-galactosidase NEW3" evidence="3">
    <location>
        <begin position="158"/>
        <end position="229"/>
    </location>
</feature>
<feature type="chain" id="PRO_5022051384" evidence="2">
    <location>
        <begin position="23"/>
        <end position="383"/>
    </location>
</feature>
<accession>A0A537IYG4</accession>
<dbReference type="EMBL" id="VBAP01000024">
    <property type="protein sequence ID" value="TMI76359.1"/>
    <property type="molecule type" value="Genomic_DNA"/>
</dbReference>
<reference evidence="4 5" key="1">
    <citation type="journal article" date="2019" name="Nat. Microbiol.">
        <title>Mediterranean grassland soil C-N compound turnover is dependent on rainfall and depth, and is mediated by genomically divergent microorganisms.</title>
        <authorList>
            <person name="Diamond S."/>
            <person name="Andeer P.F."/>
            <person name="Li Z."/>
            <person name="Crits-Christoph A."/>
            <person name="Burstein D."/>
            <person name="Anantharaman K."/>
            <person name="Lane K.R."/>
            <person name="Thomas B.C."/>
            <person name="Pan C."/>
            <person name="Northen T.R."/>
            <person name="Banfield J.F."/>
        </authorList>
    </citation>
    <scope>NUCLEOTIDE SEQUENCE [LARGE SCALE GENOMIC DNA]</scope>
    <source>
        <strain evidence="4">NP_8</strain>
    </source>
</reference>
<protein>
    <submittedName>
        <fullName evidence="4">ABC transporter substrate-binding protein</fullName>
    </submittedName>
</protein>
<evidence type="ECO:0000313" key="4">
    <source>
        <dbReference type="EMBL" id="TMI76359.1"/>
    </source>
</evidence>
<evidence type="ECO:0000259" key="3">
    <source>
        <dbReference type="Pfam" id="PF10633"/>
    </source>
</evidence>
<dbReference type="AlphaFoldDB" id="A0A537IYG4"/>
<dbReference type="PANTHER" id="PTHR39198">
    <property type="entry name" value="HYPOTHETICAL MEMBRANE PROTEIN, CONSERVED"/>
    <property type="match status" value="1"/>
</dbReference>
<name>A0A537IYG4_9BACT</name>
<keyword evidence="2" id="KW-0732">Signal</keyword>
<evidence type="ECO:0000313" key="5">
    <source>
        <dbReference type="Proteomes" id="UP000318834"/>
    </source>
</evidence>
<dbReference type="Pfam" id="PF10633">
    <property type="entry name" value="NPCBM_assoc"/>
    <property type="match status" value="2"/>
</dbReference>
<evidence type="ECO:0000256" key="2">
    <source>
        <dbReference type="SAM" id="SignalP"/>
    </source>
</evidence>
<dbReference type="Proteomes" id="UP000318834">
    <property type="component" value="Unassembled WGS sequence"/>
</dbReference>
<dbReference type="PANTHER" id="PTHR39198:SF1">
    <property type="entry name" value="ALPHA-GALACTOSIDASE NEW3 DOMAIN-CONTAINING PROTEIN"/>
    <property type="match status" value="1"/>
</dbReference>
<dbReference type="InterPro" id="IPR013783">
    <property type="entry name" value="Ig-like_fold"/>
</dbReference>